<protein>
    <submittedName>
        <fullName evidence="8">Cytochrome P450 for pimelic acid formation for biotin biosynthesis</fullName>
    </submittedName>
</protein>
<dbReference type="KEGG" id="bao:BAMF_1919"/>
<evidence type="ECO:0000313" key="8">
    <source>
        <dbReference type="EMBL" id="CBI43045.1"/>
    </source>
</evidence>
<dbReference type="InterPro" id="IPR001128">
    <property type="entry name" value="Cyt_P450"/>
</dbReference>
<dbReference type="InterPro" id="IPR002397">
    <property type="entry name" value="Cyt_P450_B"/>
</dbReference>
<reference evidence="8 9" key="1">
    <citation type="journal article" date="2011" name="Int. J. Syst. Evol. Microbiol.">
        <title>Relationship of Bacillus amyloliquefaciens clades associated with strains DSM 7T and FZB42T: a proposal for Bacillus amyloliquefaciens subsp. amyloliquefaciens subsp. nov. and Bacillus amyloliquefaciens subsp. plantarum subsp. nov. based on complete genome sequence comparisons.</title>
        <authorList>
            <person name="Borriss R."/>
            <person name="Chen X.H."/>
            <person name="Rueckert C."/>
            <person name="Blom J."/>
            <person name="Becker A."/>
            <person name="Baumgarth B."/>
            <person name="Fan B."/>
            <person name="Pukall R."/>
            <person name="Schumann P."/>
            <person name="Sproer C."/>
            <person name="Junge H."/>
            <person name="Vater J."/>
            <person name="Puhler A."/>
            <person name="Klenk H.P."/>
        </authorList>
    </citation>
    <scope>NUCLEOTIDE SEQUENCE [LARGE SCALE GENOMIC DNA]</scope>
    <source>
        <strain evidence="9">DSM 7</strain>
    </source>
</reference>
<dbReference type="PROSITE" id="PS00086">
    <property type="entry name" value="CYTOCHROME_P450"/>
    <property type="match status" value="1"/>
</dbReference>
<dbReference type="EMBL" id="FN597644">
    <property type="protein sequence ID" value="CBI43045.1"/>
    <property type="molecule type" value="Genomic_DNA"/>
</dbReference>
<reference evidence="9" key="2">
    <citation type="journal article" date="2011" name="J. Biotechnol.">
        <title>Genome sequence of B. amyloliquefaciens type strain DSM7(T) reveals differences to plant-associated B. amyloliquefaciens FZB42.</title>
        <authorList>
            <person name="Ruckert C."/>
            <person name="Blom J."/>
            <person name="Chen X."/>
            <person name="Reva O."/>
            <person name="Borriss R."/>
        </authorList>
    </citation>
    <scope>NUCLEOTIDE SEQUENCE [LARGE SCALE GENOMIC DNA]</scope>
    <source>
        <strain evidence="9">DSM 7</strain>
    </source>
</reference>
<dbReference type="Proteomes" id="UP000006562">
    <property type="component" value="Chromosome"/>
</dbReference>
<dbReference type="PANTHER" id="PTHR46696:SF4">
    <property type="entry name" value="BIOTIN BIOSYNTHESIS CYTOCHROME P450"/>
    <property type="match status" value="1"/>
</dbReference>
<evidence type="ECO:0000256" key="5">
    <source>
        <dbReference type="ARBA" id="ARBA00023004"/>
    </source>
</evidence>
<dbReference type="AlphaFoldDB" id="A0A9P1NI36"/>
<dbReference type="GO" id="GO:0004497">
    <property type="term" value="F:monooxygenase activity"/>
    <property type="evidence" value="ECO:0007669"/>
    <property type="project" value="UniProtKB-KW"/>
</dbReference>
<organism evidence="8 9">
    <name type="scientific">Bacillus amyloliquefaciens (strain ATCC 23350 / DSM 7 / BCRC 11601 / CCUG 28519 / NBRC 15535 / NRRL B-14393 / F)</name>
    <dbReference type="NCBI Taxonomy" id="692420"/>
    <lineage>
        <taxon>Bacteria</taxon>
        <taxon>Bacillati</taxon>
        <taxon>Bacillota</taxon>
        <taxon>Bacilli</taxon>
        <taxon>Bacillales</taxon>
        <taxon>Bacillaceae</taxon>
        <taxon>Bacillus</taxon>
        <taxon>Bacillus amyloliquefaciens group</taxon>
    </lineage>
</organism>
<dbReference type="CDD" id="cd20625">
    <property type="entry name" value="CYP164-like"/>
    <property type="match status" value="1"/>
</dbReference>
<comment type="similarity">
    <text evidence="1 7">Belongs to the cytochrome P450 family.</text>
</comment>
<dbReference type="Gene3D" id="1.10.630.10">
    <property type="entry name" value="Cytochrome P450"/>
    <property type="match status" value="1"/>
</dbReference>
<keyword evidence="3 7" id="KW-0479">Metal-binding</keyword>
<dbReference type="Pfam" id="PF00067">
    <property type="entry name" value="p450"/>
    <property type="match status" value="1"/>
</dbReference>
<dbReference type="InterPro" id="IPR036396">
    <property type="entry name" value="Cyt_P450_sf"/>
</dbReference>
<dbReference type="InterPro" id="IPR017972">
    <property type="entry name" value="Cyt_P450_CS"/>
</dbReference>
<gene>
    <name evidence="8" type="primary">bioI</name>
    <name evidence="8" type="ordered locus">BAMF_1919</name>
</gene>
<evidence type="ECO:0000256" key="4">
    <source>
        <dbReference type="ARBA" id="ARBA00023002"/>
    </source>
</evidence>
<sequence>MTAGLSIAHPSLHADSDFWNNPYPFYDKLRAVDPVYQGTVLKYPGRYITGYQEAEAVLKDTRFKNRIPMPEASAKYKHLKNLQKDMLLFTNHSDHKRLRMLIGKAFTLKKAERLKPFITATVHDVLDQIDHSKTADLVSDFAFPVASLVIADILGVPKEDRASFREWTADVIQAIDLTRSKKSLLKAGGTAGKLTAYFKDLIQKRKTEPQKDVITTLISEEQLTEEEVLASCILLIIAGHETTVNLICNGVFSLLKHPAELSKLLENPQLIASATEEFLRFESPAQLTARTASEDCVINQHLIKKGEQVYILLGAANRDPEVFHRPHQLDITRNPNPHLAFGKGAHVCIGSSLARIEAQTAILTLLERAPDIRLVKTDVTYRKLFGFRSLSALPVVLS</sequence>
<evidence type="ECO:0000256" key="7">
    <source>
        <dbReference type="RuleBase" id="RU000461"/>
    </source>
</evidence>
<dbReference type="PRINTS" id="PR00359">
    <property type="entry name" value="BP450"/>
</dbReference>
<dbReference type="PANTHER" id="PTHR46696">
    <property type="entry name" value="P450, PUTATIVE (EUROFUNG)-RELATED"/>
    <property type="match status" value="1"/>
</dbReference>
<dbReference type="FunFam" id="1.10.630.10:FF:000018">
    <property type="entry name" value="Cytochrome P450 monooxygenase"/>
    <property type="match status" value="1"/>
</dbReference>
<dbReference type="GO" id="GO:0005506">
    <property type="term" value="F:iron ion binding"/>
    <property type="evidence" value="ECO:0007669"/>
    <property type="project" value="InterPro"/>
</dbReference>
<dbReference type="SUPFAM" id="SSF48264">
    <property type="entry name" value="Cytochrome P450"/>
    <property type="match status" value="1"/>
</dbReference>
<name>A0A9P1NI36_BACAS</name>
<evidence type="ECO:0000256" key="1">
    <source>
        <dbReference type="ARBA" id="ARBA00010617"/>
    </source>
</evidence>
<keyword evidence="6 7" id="KW-0503">Monooxygenase</keyword>
<keyword evidence="9" id="KW-1185">Reference proteome</keyword>
<keyword evidence="2 7" id="KW-0349">Heme</keyword>
<proteinExistence type="inferred from homology"/>
<keyword evidence="5 7" id="KW-0408">Iron</keyword>
<evidence type="ECO:0000313" key="9">
    <source>
        <dbReference type="Proteomes" id="UP000006562"/>
    </source>
</evidence>
<evidence type="ECO:0000256" key="6">
    <source>
        <dbReference type="ARBA" id="ARBA00023033"/>
    </source>
</evidence>
<dbReference type="RefSeq" id="WP_013352456.1">
    <property type="nucleotide sequence ID" value="NC_014551.1"/>
</dbReference>
<dbReference type="GO" id="GO:0020037">
    <property type="term" value="F:heme binding"/>
    <property type="evidence" value="ECO:0007669"/>
    <property type="project" value="InterPro"/>
</dbReference>
<accession>A0A9P1NI36</accession>
<dbReference type="GO" id="GO:0016705">
    <property type="term" value="F:oxidoreductase activity, acting on paired donors, with incorporation or reduction of molecular oxygen"/>
    <property type="evidence" value="ECO:0007669"/>
    <property type="project" value="InterPro"/>
</dbReference>
<evidence type="ECO:0000256" key="2">
    <source>
        <dbReference type="ARBA" id="ARBA00022617"/>
    </source>
</evidence>
<evidence type="ECO:0000256" key="3">
    <source>
        <dbReference type="ARBA" id="ARBA00022723"/>
    </source>
</evidence>
<keyword evidence="4 7" id="KW-0560">Oxidoreductase</keyword>